<protein>
    <submittedName>
        <fullName evidence="1">Uncharacterized protein</fullName>
    </submittedName>
</protein>
<accession>A0ABY7YTG6</accession>
<proteinExistence type="predicted"/>
<name>A0ABY7YTG6_9HYPH</name>
<evidence type="ECO:0000313" key="1">
    <source>
        <dbReference type="EMBL" id="WDR04254.1"/>
    </source>
</evidence>
<gene>
    <name evidence="1" type="ORF">PSQ19_06870</name>
</gene>
<keyword evidence="2" id="KW-1185">Reference proteome</keyword>
<dbReference type="EMBL" id="CP118246">
    <property type="protein sequence ID" value="WDR04254.1"/>
    <property type="molecule type" value="Genomic_DNA"/>
</dbReference>
<reference evidence="1 2" key="1">
    <citation type="submission" date="2023-02" db="EMBL/GenBank/DDBJ databases">
        <title>Devosia algicola sp. nov., isolated from the phycosphere of marine algae.</title>
        <authorList>
            <person name="Kim J.M."/>
            <person name="Lee J.K."/>
            <person name="Choi B.J."/>
            <person name="Bayburt H."/>
            <person name="Jeon C.O."/>
        </authorList>
    </citation>
    <scope>NUCLEOTIDE SEQUENCE [LARGE SCALE GENOMIC DNA]</scope>
    <source>
        <strain evidence="1 2">G20-9</strain>
    </source>
</reference>
<sequence>MFILNETREILENPQDPARLEALVNINRQLAAGLRGK</sequence>
<dbReference type="Proteomes" id="UP001220530">
    <property type="component" value="Chromosome"/>
</dbReference>
<evidence type="ECO:0000313" key="2">
    <source>
        <dbReference type="Proteomes" id="UP001220530"/>
    </source>
</evidence>
<organism evidence="1 2">
    <name type="scientific">Devosia algicola</name>
    <dbReference type="NCBI Taxonomy" id="3026418"/>
    <lineage>
        <taxon>Bacteria</taxon>
        <taxon>Pseudomonadati</taxon>
        <taxon>Pseudomonadota</taxon>
        <taxon>Alphaproteobacteria</taxon>
        <taxon>Hyphomicrobiales</taxon>
        <taxon>Devosiaceae</taxon>
        <taxon>Devosia</taxon>
    </lineage>
</organism>